<dbReference type="OrthoDB" id="3686859at2"/>
<dbReference type="RefSeq" id="WP_146357280.1">
    <property type="nucleotide sequence ID" value="NZ_VOBR01000024.1"/>
</dbReference>
<evidence type="ECO:0000313" key="3">
    <source>
        <dbReference type="Proteomes" id="UP000316639"/>
    </source>
</evidence>
<proteinExistence type="predicted"/>
<feature type="transmembrane region" description="Helical" evidence="1">
    <location>
        <begin position="15"/>
        <end position="35"/>
    </location>
</feature>
<evidence type="ECO:0008006" key="4">
    <source>
        <dbReference type="Google" id="ProtNLM"/>
    </source>
</evidence>
<keyword evidence="1" id="KW-1133">Transmembrane helix</keyword>
<protein>
    <recommendedName>
        <fullName evidence="4">Integral membrane protein</fullName>
    </recommendedName>
</protein>
<keyword evidence="3" id="KW-1185">Reference proteome</keyword>
<dbReference type="AlphaFoldDB" id="A0A563EL88"/>
<keyword evidence="1" id="KW-0812">Transmembrane</keyword>
<name>A0A563EL88_9PSEU</name>
<dbReference type="EMBL" id="VOBR01000024">
    <property type="protein sequence ID" value="TWP47757.1"/>
    <property type="molecule type" value="Genomic_DNA"/>
</dbReference>
<sequence length="134" mass="14226">MTEPTAPPTAVRVAAGLWLATAVFAVLTLIGIWVLRDDLARQAGVQVGDVTSVLIALTIVTLAFGAAYVWLTSKLYQARKWARIGLSAIGVVHMLWLLVTGVSAASLVTLVLISVAVVLTWQPSTAKWMAEVGE</sequence>
<keyword evidence="1" id="KW-0472">Membrane</keyword>
<organism evidence="2 3">
    <name type="scientific">Lentzea tibetensis</name>
    <dbReference type="NCBI Taxonomy" id="2591470"/>
    <lineage>
        <taxon>Bacteria</taxon>
        <taxon>Bacillati</taxon>
        <taxon>Actinomycetota</taxon>
        <taxon>Actinomycetes</taxon>
        <taxon>Pseudonocardiales</taxon>
        <taxon>Pseudonocardiaceae</taxon>
        <taxon>Lentzea</taxon>
    </lineage>
</organism>
<gene>
    <name evidence="2" type="ORF">FKR81_30915</name>
</gene>
<comment type="caution">
    <text evidence="2">The sequence shown here is derived from an EMBL/GenBank/DDBJ whole genome shotgun (WGS) entry which is preliminary data.</text>
</comment>
<evidence type="ECO:0000256" key="1">
    <source>
        <dbReference type="SAM" id="Phobius"/>
    </source>
</evidence>
<feature type="transmembrane region" description="Helical" evidence="1">
    <location>
        <begin position="47"/>
        <end position="71"/>
    </location>
</feature>
<evidence type="ECO:0000313" key="2">
    <source>
        <dbReference type="EMBL" id="TWP47757.1"/>
    </source>
</evidence>
<dbReference type="Proteomes" id="UP000316639">
    <property type="component" value="Unassembled WGS sequence"/>
</dbReference>
<accession>A0A563EL88</accession>
<reference evidence="2 3" key="1">
    <citation type="submission" date="2019-07" db="EMBL/GenBank/DDBJ databases">
        <title>Lentzea xizangensis sp. nov., isolated from Qinghai-Tibetan Plateau Soils.</title>
        <authorList>
            <person name="Huang J."/>
        </authorList>
    </citation>
    <scope>NUCLEOTIDE SEQUENCE [LARGE SCALE GENOMIC DNA]</scope>
    <source>
        <strain evidence="2 3">FXJ1.1311</strain>
    </source>
</reference>
<feature type="transmembrane region" description="Helical" evidence="1">
    <location>
        <begin position="91"/>
        <end position="119"/>
    </location>
</feature>